<dbReference type="Gene3D" id="1.10.238.10">
    <property type="entry name" value="EF-hand"/>
    <property type="match status" value="1"/>
</dbReference>
<evidence type="ECO:0000313" key="2">
    <source>
        <dbReference type="EMBL" id="KXZ49475.1"/>
    </source>
</evidence>
<dbReference type="PANTHER" id="PTHR12932">
    <property type="entry name" value="P25 ALPHA-RELATED"/>
    <property type="match status" value="1"/>
</dbReference>
<dbReference type="PANTHER" id="PTHR12932:SF9">
    <property type="entry name" value="TUBULIN POLYMERIZATION-PROMOTING PROTEIN HOMOLOG"/>
    <property type="match status" value="1"/>
</dbReference>
<dbReference type="GO" id="GO:0032273">
    <property type="term" value="P:positive regulation of protein polymerization"/>
    <property type="evidence" value="ECO:0007669"/>
    <property type="project" value="TreeGrafter"/>
</dbReference>
<dbReference type="GO" id="GO:0001578">
    <property type="term" value="P:microtubule bundle formation"/>
    <property type="evidence" value="ECO:0007669"/>
    <property type="project" value="TreeGrafter"/>
</dbReference>
<dbReference type="EMBL" id="LSYV01000022">
    <property type="protein sequence ID" value="KXZ49475.1"/>
    <property type="molecule type" value="Genomic_DNA"/>
</dbReference>
<protein>
    <submittedName>
        <fullName evidence="2">Uncharacterized protein</fullName>
    </submittedName>
</protein>
<dbReference type="InterPro" id="IPR011992">
    <property type="entry name" value="EF-hand-dom_pair"/>
</dbReference>
<keyword evidence="3" id="KW-1185">Reference proteome</keyword>
<gene>
    <name evidence="2" type="ORF">GPECTOR_21g701</name>
</gene>
<dbReference type="GO" id="GO:0015631">
    <property type="term" value="F:tubulin binding"/>
    <property type="evidence" value="ECO:0007669"/>
    <property type="project" value="InterPro"/>
</dbReference>
<evidence type="ECO:0000256" key="1">
    <source>
        <dbReference type="ARBA" id="ARBA00010994"/>
    </source>
</evidence>
<dbReference type="InterPro" id="IPR008907">
    <property type="entry name" value="TPP/p25"/>
</dbReference>
<sequence>MSDALRQAFIAFASYGKGQELKQDMDNKNFSKCIKDSGIMDAKCITSTEVDITFAKASGLFCMALDSFATKKGVPRSTLEAKIEAASPKSNATQADAVKFHDDKSLYTGVYKNGGPTNVDKARAGGLAGLCDRSPADARGVKF</sequence>
<comment type="similarity">
    <text evidence="1">Belongs to the TPPP family.</text>
</comment>
<proteinExistence type="inferred from homology"/>
<dbReference type="Proteomes" id="UP000075714">
    <property type="component" value="Unassembled WGS sequence"/>
</dbReference>
<name>A0A150GIH2_GONPE</name>
<dbReference type="SUPFAM" id="SSF47473">
    <property type="entry name" value="EF-hand"/>
    <property type="match status" value="1"/>
</dbReference>
<evidence type="ECO:0000313" key="3">
    <source>
        <dbReference type="Proteomes" id="UP000075714"/>
    </source>
</evidence>
<dbReference type="AlphaFoldDB" id="A0A150GIH2"/>
<dbReference type="OrthoDB" id="548799at2759"/>
<dbReference type="Pfam" id="PF05517">
    <property type="entry name" value="p25-alpha"/>
    <property type="match status" value="1"/>
</dbReference>
<accession>A0A150GIH2</accession>
<reference evidence="3" key="1">
    <citation type="journal article" date="2016" name="Nat. Commun.">
        <title>The Gonium pectorale genome demonstrates co-option of cell cycle regulation during the evolution of multicellularity.</title>
        <authorList>
            <person name="Hanschen E.R."/>
            <person name="Marriage T.N."/>
            <person name="Ferris P.J."/>
            <person name="Hamaji T."/>
            <person name="Toyoda A."/>
            <person name="Fujiyama A."/>
            <person name="Neme R."/>
            <person name="Noguchi H."/>
            <person name="Minakuchi Y."/>
            <person name="Suzuki M."/>
            <person name="Kawai-Toyooka H."/>
            <person name="Smith D.R."/>
            <person name="Sparks H."/>
            <person name="Anderson J."/>
            <person name="Bakaric R."/>
            <person name="Luria V."/>
            <person name="Karger A."/>
            <person name="Kirschner M.W."/>
            <person name="Durand P.M."/>
            <person name="Michod R.E."/>
            <person name="Nozaki H."/>
            <person name="Olson B.J."/>
        </authorList>
    </citation>
    <scope>NUCLEOTIDE SEQUENCE [LARGE SCALE GENOMIC DNA]</scope>
    <source>
        <strain evidence="3">NIES-2863</strain>
    </source>
</reference>
<dbReference type="GO" id="GO:0005874">
    <property type="term" value="C:microtubule"/>
    <property type="evidence" value="ECO:0007669"/>
    <property type="project" value="TreeGrafter"/>
</dbReference>
<organism evidence="2 3">
    <name type="scientific">Gonium pectorale</name>
    <name type="common">Green alga</name>
    <dbReference type="NCBI Taxonomy" id="33097"/>
    <lineage>
        <taxon>Eukaryota</taxon>
        <taxon>Viridiplantae</taxon>
        <taxon>Chlorophyta</taxon>
        <taxon>core chlorophytes</taxon>
        <taxon>Chlorophyceae</taxon>
        <taxon>CS clade</taxon>
        <taxon>Chlamydomonadales</taxon>
        <taxon>Volvocaceae</taxon>
        <taxon>Gonium</taxon>
    </lineage>
</organism>
<comment type="caution">
    <text evidence="2">The sequence shown here is derived from an EMBL/GenBank/DDBJ whole genome shotgun (WGS) entry which is preliminary data.</text>
</comment>
<dbReference type="GO" id="GO:0046785">
    <property type="term" value="P:microtubule polymerization"/>
    <property type="evidence" value="ECO:0007669"/>
    <property type="project" value="InterPro"/>
</dbReference>